<gene>
    <name evidence="2" type="ORF">GH741_04100</name>
</gene>
<keyword evidence="1" id="KW-0812">Transmembrane</keyword>
<feature type="transmembrane region" description="Helical" evidence="1">
    <location>
        <begin position="7"/>
        <end position="25"/>
    </location>
</feature>
<evidence type="ECO:0000313" key="3">
    <source>
        <dbReference type="Proteomes" id="UP000799092"/>
    </source>
</evidence>
<dbReference type="Proteomes" id="UP000799092">
    <property type="component" value="Unassembled WGS sequence"/>
</dbReference>
<keyword evidence="1" id="KW-1133">Transmembrane helix</keyword>
<evidence type="ECO:0000313" key="2">
    <source>
        <dbReference type="EMBL" id="MRH41854.1"/>
    </source>
</evidence>
<dbReference type="EMBL" id="WJNG01000002">
    <property type="protein sequence ID" value="MRH41854.1"/>
    <property type="molecule type" value="Genomic_DNA"/>
</dbReference>
<name>A0A6A8D8D3_9BACI</name>
<accession>A0A6A8D8D3</accession>
<dbReference type="OrthoDB" id="2969671at2"/>
<sequence length="149" mass="17406">MKIKRLTLLIILMLLFISVTIYWFMDTSSAKLVEIVEIQQQKDDFIVHIRVETNDKGFQILRSLEYTGDEPITIDHRTPLISVSIIQKNHDFTGSHVNKVLNPGNIYHPQKPQSYNSLEEGDYNLYMHSQFFIDGEEVNIFAEKEISFQ</sequence>
<evidence type="ECO:0000256" key="1">
    <source>
        <dbReference type="SAM" id="Phobius"/>
    </source>
</evidence>
<proteinExistence type="predicted"/>
<dbReference type="AlphaFoldDB" id="A0A6A8D8D3"/>
<dbReference type="RefSeq" id="WP_153735470.1">
    <property type="nucleotide sequence ID" value="NZ_WJNG01000002.1"/>
</dbReference>
<protein>
    <submittedName>
        <fullName evidence="2">Uncharacterized protein</fullName>
    </submittedName>
</protein>
<reference evidence="2" key="1">
    <citation type="submission" date="2019-11" db="EMBL/GenBank/DDBJ databases">
        <authorList>
            <person name="Li J."/>
        </authorList>
    </citation>
    <scope>NUCLEOTIDE SEQUENCE</scope>
    <source>
        <strain evidence="2">B6B</strain>
    </source>
</reference>
<keyword evidence="3" id="KW-1185">Reference proteome</keyword>
<comment type="caution">
    <text evidence="2">The sequence shown here is derived from an EMBL/GenBank/DDBJ whole genome shotgun (WGS) entry which is preliminary data.</text>
</comment>
<keyword evidence="1" id="KW-0472">Membrane</keyword>
<organism evidence="2 3">
    <name type="scientific">Aquibacillus halophilus</name>
    <dbReference type="NCBI Taxonomy" id="930132"/>
    <lineage>
        <taxon>Bacteria</taxon>
        <taxon>Bacillati</taxon>
        <taxon>Bacillota</taxon>
        <taxon>Bacilli</taxon>
        <taxon>Bacillales</taxon>
        <taxon>Bacillaceae</taxon>
        <taxon>Aquibacillus</taxon>
    </lineage>
</organism>